<proteinExistence type="inferred from homology"/>
<name>T1KUD1_TETUR</name>
<dbReference type="GO" id="GO:0003723">
    <property type="term" value="F:RNA binding"/>
    <property type="evidence" value="ECO:0007669"/>
    <property type="project" value="UniProtKB-KW"/>
</dbReference>
<dbReference type="PANTHER" id="PTHR12395">
    <property type="entry name" value="DOM-3 RELATED"/>
    <property type="match status" value="1"/>
</dbReference>
<comment type="function">
    <text evidence="2">Decapping enzyme for NAD-capped RNAs: specifically hydrolyzes the nicotinamide adenine dinucleotide (NAD) cap from a subset of RNAs by removing the entire NAD moiety from the 5'-end of an NAD-capped RNA.</text>
</comment>
<dbReference type="Pfam" id="PF08652">
    <property type="entry name" value="RAI1"/>
    <property type="match status" value="1"/>
</dbReference>
<dbReference type="Proteomes" id="UP000015104">
    <property type="component" value="Unassembled WGS sequence"/>
</dbReference>
<evidence type="ECO:0000313" key="5">
    <source>
        <dbReference type="Proteomes" id="UP000015104"/>
    </source>
</evidence>
<dbReference type="GO" id="GO:0110155">
    <property type="term" value="P:NAD-cap decapping"/>
    <property type="evidence" value="ECO:0007669"/>
    <property type="project" value="TreeGrafter"/>
</dbReference>
<dbReference type="EC" id="3.6.1.-" evidence="2"/>
<comment type="similarity">
    <text evidence="1 2">Belongs to the DXO/Dom3Z family.</text>
</comment>
<sequence length="355" mass="40861">MPTCNIQTIRNIVIHSFIDLNQLRRDEDDNVSLEGPKKLGYFSCYDNNNDSVFSQDISALRYLDLPDPVNINCLQGYDPNKKYGHVVSRDMLLLRWVLDNEATIQKFTCDFICNNGIMKDMMVVKYAGCDWNLSGIKIRGKIVLNKAESFEKKERIATQSEKDNQSTYAAFNLQRLITKNNNCSECSSGKENDSLYGVFHSKIGSHRLLHAGWLHCVESEQELDKPFEEMKFILIKKFNAPKESHSLWQSNTWWSLAKLAGVDTVVRAKCDQDFTVEKIDKLKVECLINKRFQMTCVASLNKVLDFIKTIVTEENKCYNFSFNAKDKKLTGYMKIGSDENLIPSWYTDVQLSKKS</sequence>
<dbReference type="GO" id="GO:0005829">
    <property type="term" value="C:cytosol"/>
    <property type="evidence" value="ECO:0007669"/>
    <property type="project" value="TreeGrafter"/>
</dbReference>
<dbReference type="AlphaFoldDB" id="T1KUD1"/>
<keyword evidence="5" id="KW-1185">Reference proteome</keyword>
<feature type="domain" description="RAI1-like" evidence="3">
    <location>
        <begin position="35"/>
        <end position="346"/>
    </location>
</feature>
<evidence type="ECO:0000256" key="1">
    <source>
        <dbReference type="ARBA" id="ARBA00006562"/>
    </source>
</evidence>
<protein>
    <recommendedName>
        <fullName evidence="2">Decapping nuclease</fullName>
        <ecNumber evidence="2">3.6.1.-</ecNumber>
    </recommendedName>
</protein>
<dbReference type="GO" id="GO:0000166">
    <property type="term" value="F:nucleotide binding"/>
    <property type="evidence" value="ECO:0007669"/>
    <property type="project" value="UniProtKB-KW"/>
</dbReference>
<dbReference type="eggNOG" id="KOG1982">
    <property type="taxonomic scope" value="Eukaryota"/>
</dbReference>
<evidence type="ECO:0000313" key="4">
    <source>
        <dbReference type="EnsemblMetazoa" id="tetur21g02990.1"/>
    </source>
</evidence>
<reference evidence="5" key="1">
    <citation type="submission" date="2011-08" db="EMBL/GenBank/DDBJ databases">
        <authorList>
            <person name="Rombauts S."/>
        </authorList>
    </citation>
    <scope>NUCLEOTIDE SEQUENCE</scope>
    <source>
        <strain evidence="5">London</strain>
    </source>
</reference>
<evidence type="ECO:0000259" key="3">
    <source>
        <dbReference type="Pfam" id="PF08652"/>
    </source>
</evidence>
<comment type="subcellular location">
    <subcellularLocation>
        <location evidence="2">Nucleus</location>
    </subcellularLocation>
</comment>
<keyword evidence="2" id="KW-0547">Nucleotide-binding</keyword>
<evidence type="ECO:0000256" key="2">
    <source>
        <dbReference type="RuleBase" id="RU367113"/>
    </source>
</evidence>
<keyword evidence="2" id="KW-0479">Metal-binding</keyword>
<dbReference type="GO" id="GO:0034353">
    <property type="term" value="F:mRNA 5'-diphosphatase activity"/>
    <property type="evidence" value="ECO:0007669"/>
    <property type="project" value="TreeGrafter"/>
</dbReference>
<dbReference type="InterPro" id="IPR013961">
    <property type="entry name" value="RAI1"/>
</dbReference>
<keyword evidence="2" id="KW-0539">Nucleus</keyword>
<dbReference type="HOGENOM" id="CLU_067939_0_0_1"/>
<dbReference type="GO" id="GO:0005634">
    <property type="term" value="C:nucleus"/>
    <property type="evidence" value="ECO:0007669"/>
    <property type="project" value="UniProtKB-SubCell"/>
</dbReference>
<dbReference type="GO" id="GO:0000956">
    <property type="term" value="P:nuclear-transcribed mRNA catabolic process"/>
    <property type="evidence" value="ECO:0007669"/>
    <property type="project" value="TreeGrafter"/>
</dbReference>
<organism evidence="4 5">
    <name type="scientific">Tetranychus urticae</name>
    <name type="common">Two-spotted spider mite</name>
    <dbReference type="NCBI Taxonomy" id="32264"/>
    <lineage>
        <taxon>Eukaryota</taxon>
        <taxon>Metazoa</taxon>
        <taxon>Ecdysozoa</taxon>
        <taxon>Arthropoda</taxon>
        <taxon>Chelicerata</taxon>
        <taxon>Arachnida</taxon>
        <taxon>Acari</taxon>
        <taxon>Acariformes</taxon>
        <taxon>Trombidiformes</taxon>
        <taxon>Prostigmata</taxon>
        <taxon>Eleutherengona</taxon>
        <taxon>Raphignathae</taxon>
        <taxon>Tetranychoidea</taxon>
        <taxon>Tetranychidae</taxon>
        <taxon>Tetranychus</taxon>
    </lineage>
</organism>
<comment type="cofactor">
    <cofactor evidence="2">
        <name>a divalent metal cation</name>
        <dbReference type="ChEBI" id="CHEBI:60240"/>
    </cofactor>
</comment>
<dbReference type="EnsemblMetazoa" id="tetur21g02990.1">
    <property type="protein sequence ID" value="tetur21g02990.1"/>
    <property type="gene ID" value="tetur21g02990"/>
</dbReference>
<dbReference type="EMBL" id="CAEY01000552">
    <property type="status" value="NOT_ANNOTATED_CDS"/>
    <property type="molecule type" value="Genomic_DNA"/>
</dbReference>
<dbReference type="GO" id="GO:0046872">
    <property type="term" value="F:metal ion binding"/>
    <property type="evidence" value="ECO:0007669"/>
    <property type="project" value="UniProtKB-KW"/>
</dbReference>
<accession>T1KUD1</accession>
<dbReference type="InterPro" id="IPR039039">
    <property type="entry name" value="RAI1-like_fam"/>
</dbReference>
<keyword evidence="2" id="KW-0378">Hydrolase</keyword>
<keyword evidence="2" id="KW-0540">Nuclease</keyword>
<dbReference type="PANTHER" id="PTHR12395:SF9">
    <property type="entry name" value="DECAPPING AND EXORIBONUCLEASE PROTEIN"/>
    <property type="match status" value="1"/>
</dbReference>
<keyword evidence="2" id="KW-0694">RNA-binding</keyword>
<reference evidence="4" key="2">
    <citation type="submission" date="2015-06" db="UniProtKB">
        <authorList>
            <consortium name="EnsemblMetazoa"/>
        </authorList>
    </citation>
    <scope>IDENTIFICATION</scope>
</reference>
<dbReference type="GO" id="GO:0004518">
    <property type="term" value="F:nuclease activity"/>
    <property type="evidence" value="ECO:0007669"/>
    <property type="project" value="UniProtKB-KW"/>
</dbReference>